<keyword evidence="2" id="KW-0732">Signal</keyword>
<gene>
    <name evidence="3" type="ORF">DFR42_101865</name>
</gene>
<evidence type="ECO:0000313" key="3">
    <source>
        <dbReference type="EMBL" id="PXX47288.1"/>
    </source>
</evidence>
<feature type="region of interest" description="Disordered" evidence="1">
    <location>
        <begin position="83"/>
        <end position="102"/>
    </location>
</feature>
<dbReference type="OrthoDB" id="8779586at2"/>
<sequence length="121" mass="13634">MNIPYKKISVLMLSLVMAGSAMADGNRSNGGTSLWGRFNGANVQHKDENARKVDKTRERQLSKRGEKNSLLERCSDLRHAGERACGAADETQKSNRLTPEERRALRRQIQDVGHELYKPAR</sequence>
<comment type="caution">
    <text evidence="3">The sequence shown here is derived from an EMBL/GenBank/DDBJ whole genome shotgun (WGS) entry which is preliminary data.</text>
</comment>
<evidence type="ECO:0000313" key="4">
    <source>
        <dbReference type="Proteomes" id="UP000247792"/>
    </source>
</evidence>
<feature type="chain" id="PRO_5016322286" evidence="2">
    <location>
        <begin position="24"/>
        <end position="121"/>
    </location>
</feature>
<evidence type="ECO:0000256" key="1">
    <source>
        <dbReference type="SAM" id="MobiDB-lite"/>
    </source>
</evidence>
<name>A0A318JCF9_9BURK</name>
<proteinExistence type="predicted"/>
<dbReference type="EMBL" id="QJKB01000001">
    <property type="protein sequence ID" value="PXX47288.1"/>
    <property type="molecule type" value="Genomic_DNA"/>
</dbReference>
<dbReference type="RefSeq" id="WP_110253678.1">
    <property type="nucleotide sequence ID" value="NZ_QJKB01000001.1"/>
</dbReference>
<keyword evidence="4" id="KW-1185">Reference proteome</keyword>
<organism evidence="3 4">
    <name type="scientific">Undibacterium pigrum</name>
    <dbReference type="NCBI Taxonomy" id="401470"/>
    <lineage>
        <taxon>Bacteria</taxon>
        <taxon>Pseudomonadati</taxon>
        <taxon>Pseudomonadota</taxon>
        <taxon>Betaproteobacteria</taxon>
        <taxon>Burkholderiales</taxon>
        <taxon>Oxalobacteraceae</taxon>
        <taxon>Undibacterium</taxon>
    </lineage>
</organism>
<feature type="compositionally biased region" description="Basic and acidic residues" evidence="1">
    <location>
        <begin position="90"/>
        <end position="102"/>
    </location>
</feature>
<feature type="region of interest" description="Disordered" evidence="1">
    <location>
        <begin position="45"/>
        <end position="67"/>
    </location>
</feature>
<protein>
    <submittedName>
        <fullName evidence="3">Uncharacterized protein</fullName>
    </submittedName>
</protein>
<dbReference type="AlphaFoldDB" id="A0A318JCF9"/>
<feature type="signal peptide" evidence="2">
    <location>
        <begin position="1"/>
        <end position="23"/>
    </location>
</feature>
<dbReference type="Proteomes" id="UP000247792">
    <property type="component" value="Unassembled WGS sequence"/>
</dbReference>
<evidence type="ECO:0000256" key="2">
    <source>
        <dbReference type="SAM" id="SignalP"/>
    </source>
</evidence>
<accession>A0A318JCF9</accession>
<reference evidence="3 4" key="1">
    <citation type="submission" date="2018-05" db="EMBL/GenBank/DDBJ databases">
        <title>Genomic Encyclopedia of Type Strains, Phase IV (KMG-IV): sequencing the most valuable type-strain genomes for metagenomic binning, comparative biology and taxonomic classification.</title>
        <authorList>
            <person name="Goeker M."/>
        </authorList>
    </citation>
    <scope>NUCLEOTIDE SEQUENCE [LARGE SCALE GENOMIC DNA]</scope>
    <source>
        <strain evidence="3 4">DSM 19792</strain>
    </source>
</reference>